<sequence>MGSLAFISALVRSSAKDVQALANRLVRFDISEPSRVLACVVSQSSLFERIKACQYDNPYLFVLKDTVQRGGAKEVSIGADGVLRLQGRVCVPNVDVLRELIREVAHSSWYFIHPGLPHTLRKFDAIWVTFDRLTKLTYSIPVMTSYTSEKLAKIYNRDIVNGVPVSIISDHQSHVSDFSSVQLDENFAYEEEPMAILDRHVQKLISKDIASLKIQ</sequence>
<reference evidence="2" key="2">
    <citation type="submission" date="2025-08" db="UniProtKB">
        <authorList>
            <consortium name="RefSeq"/>
        </authorList>
    </citation>
    <scope>IDENTIFICATION</scope>
    <source>
        <tissue evidence="2">Leaf</tissue>
    </source>
</reference>
<proteinExistence type="predicted"/>
<keyword evidence="1" id="KW-1185">Reference proteome</keyword>
<dbReference type="RefSeq" id="XP_075086273.1">
    <property type="nucleotide sequence ID" value="XM_075230172.1"/>
</dbReference>
<name>A0AC58SMT5_TOBAC</name>
<dbReference type="Proteomes" id="UP000790787">
    <property type="component" value="Chromosome 14"/>
</dbReference>
<reference evidence="1" key="1">
    <citation type="journal article" date="2014" name="Nat. Commun.">
        <title>The tobacco genome sequence and its comparison with those of tomato and potato.</title>
        <authorList>
            <person name="Sierro N."/>
            <person name="Battey J.N."/>
            <person name="Ouadi S."/>
            <person name="Bakaher N."/>
            <person name="Bovet L."/>
            <person name="Willig A."/>
            <person name="Goepfert S."/>
            <person name="Peitsch M.C."/>
            <person name="Ivanov N.V."/>
        </authorList>
    </citation>
    <scope>NUCLEOTIDE SEQUENCE [LARGE SCALE GENOMIC DNA]</scope>
</reference>
<protein>
    <submittedName>
        <fullName evidence="2">Uncharacterized protein LOC142168984</fullName>
    </submittedName>
</protein>
<organism evidence="1 2">
    <name type="scientific">Nicotiana tabacum</name>
    <name type="common">Common tobacco</name>
    <dbReference type="NCBI Taxonomy" id="4097"/>
    <lineage>
        <taxon>Eukaryota</taxon>
        <taxon>Viridiplantae</taxon>
        <taxon>Streptophyta</taxon>
        <taxon>Embryophyta</taxon>
        <taxon>Tracheophyta</taxon>
        <taxon>Spermatophyta</taxon>
        <taxon>Magnoliopsida</taxon>
        <taxon>eudicotyledons</taxon>
        <taxon>Gunneridae</taxon>
        <taxon>Pentapetalae</taxon>
        <taxon>asterids</taxon>
        <taxon>lamiids</taxon>
        <taxon>Solanales</taxon>
        <taxon>Solanaceae</taxon>
        <taxon>Nicotianoideae</taxon>
        <taxon>Nicotianeae</taxon>
        <taxon>Nicotiana</taxon>
    </lineage>
</organism>
<evidence type="ECO:0000313" key="1">
    <source>
        <dbReference type="Proteomes" id="UP000790787"/>
    </source>
</evidence>
<gene>
    <name evidence="2" type="primary">LOC142168984</name>
</gene>
<accession>A0AC58SMT5</accession>
<evidence type="ECO:0000313" key="2">
    <source>
        <dbReference type="RefSeq" id="XP_075086273.1"/>
    </source>
</evidence>